<dbReference type="Pfam" id="PF02645">
    <property type="entry name" value="DegV"/>
    <property type="match status" value="1"/>
</dbReference>
<accession>A0A1J5Q5J5</accession>
<proteinExistence type="predicted"/>
<sequence length="106" mass="11218">MRPLVTLRDGRLEVAEKVRTRAGARARLEALTVDDVERRGRARVAVHHLGGRAEAQELADRLTRTLGERLAPWPGESGSRVLVSEASAVIGAHVGPGLVAVIVGAG</sequence>
<dbReference type="AlphaFoldDB" id="A0A1J5Q5J5"/>
<dbReference type="InterPro" id="IPR043168">
    <property type="entry name" value="DegV_C"/>
</dbReference>
<comment type="caution">
    <text evidence="1">The sequence shown here is derived from an EMBL/GenBank/DDBJ whole genome shotgun (WGS) entry which is preliminary data.</text>
</comment>
<gene>
    <name evidence="1" type="ORF">GALL_396530</name>
</gene>
<evidence type="ECO:0008006" key="2">
    <source>
        <dbReference type="Google" id="ProtNLM"/>
    </source>
</evidence>
<dbReference type="InterPro" id="IPR003797">
    <property type="entry name" value="DegV"/>
</dbReference>
<protein>
    <recommendedName>
        <fullName evidence="2">DegV family protein</fullName>
    </recommendedName>
</protein>
<dbReference type="Gene3D" id="3.30.1180.10">
    <property type="match status" value="1"/>
</dbReference>
<dbReference type="SUPFAM" id="SSF82549">
    <property type="entry name" value="DAK1/DegV-like"/>
    <property type="match status" value="1"/>
</dbReference>
<dbReference type="EMBL" id="MLJW01001365">
    <property type="protein sequence ID" value="OIQ78640.1"/>
    <property type="molecule type" value="Genomic_DNA"/>
</dbReference>
<evidence type="ECO:0000313" key="1">
    <source>
        <dbReference type="EMBL" id="OIQ78640.1"/>
    </source>
</evidence>
<reference evidence="1" key="1">
    <citation type="submission" date="2016-10" db="EMBL/GenBank/DDBJ databases">
        <title>Sequence of Gallionella enrichment culture.</title>
        <authorList>
            <person name="Poehlein A."/>
            <person name="Muehling M."/>
            <person name="Daniel R."/>
        </authorList>
    </citation>
    <scope>NUCLEOTIDE SEQUENCE</scope>
</reference>
<name>A0A1J5Q5J5_9ZZZZ</name>
<dbReference type="PROSITE" id="PS51482">
    <property type="entry name" value="DEGV"/>
    <property type="match status" value="1"/>
</dbReference>
<organism evidence="1">
    <name type="scientific">mine drainage metagenome</name>
    <dbReference type="NCBI Taxonomy" id="410659"/>
    <lineage>
        <taxon>unclassified sequences</taxon>
        <taxon>metagenomes</taxon>
        <taxon>ecological metagenomes</taxon>
    </lineage>
</organism>